<proteinExistence type="inferred from homology"/>
<keyword evidence="4 9" id="KW-1003">Cell membrane</keyword>
<keyword evidence="3 9" id="KW-0813">Transport</keyword>
<organism evidence="12 13">
    <name type="scientific">Sphingomonas agrestis</name>
    <dbReference type="NCBI Taxonomy" id="3080540"/>
    <lineage>
        <taxon>Bacteria</taxon>
        <taxon>Pseudomonadati</taxon>
        <taxon>Pseudomonadota</taxon>
        <taxon>Alphaproteobacteria</taxon>
        <taxon>Sphingomonadales</taxon>
        <taxon>Sphingomonadaceae</taxon>
        <taxon>Sphingomonas</taxon>
    </lineage>
</organism>
<dbReference type="PANTHER" id="PTHR30386">
    <property type="entry name" value="MEMBRANE FUSION SUBUNIT OF EMRAB-TOLC MULTIDRUG EFFLUX PUMP"/>
    <property type="match status" value="1"/>
</dbReference>
<dbReference type="PRINTS" id="PR01490">
    <property type="entry name" value="RTXTOXIND"/>
</dbReference>
<comment type="caution">
    <text evidence="12">The sequence shown here is derived from an EMBL/GenBank/DDBJ whole genome shotgun (WGS) entry which is preliminary data.</text>
</comment>
<reference evidence="12 13" key="1">
    <citation type="submission" date="2023-10" db="EMBL/GenBank/DDBJ databases">
        <title>Sphingomonas sp. HF-S4 16S ribosomal RNA gene Genome sequencing and assembly.</title>
        <authorList>
            <person name="Lee H."/>
        </authorList>
    </citation>
    <scope>NUCLEOTIDE SEQUENCE [LARGE SCALE GENOMIC DNA]</scope>
    <source>
        <strain evidence="12 13">HF-S4</strain>
    </source>
</reference>
<dbReference type="InterPro" id="IPR058982">
    <property type="entry name" value="Beta-barrel_AprE"/>
</dbReference>
<evidence type="ECO:0000256" key="4">
    <source>
        <dbReference type="ARBA" id="ARBA00022475"/>
    </source>
</evidence>
<dbReference type="EMBL" id="JAWJEJ010000001">
    <property type="protein sequence ID" value="MDV3457670.1"/>
    <property type="molecule type" value="Genomic_DNA"/>
</dbReference>
<protein>
    <recommendedName>
        <fullName evidence="9">Membrane fusion protein (MFP) family protein</fullName>
    </recommendedName>
</protein>
<name>A0ABU3Y8E6_9SPHN</name>
<evidence type="ECO:0000259" key="10">
    <source>
        <dbReference type="Pfam" id="PF25994"/>
    </source>
</evidence>
<keyword evidence="7 9" id="KW-1133">Transmembrane helix</keyword>
<dbReference type="NCBIfam" id="TIGR01843">
    <property type="entry name" value="type_I_hlyD"/>
    <property type="match status" value="1"/>
</dbReference>
<keyword evidence="6 9" id="KW-0812">Transmembrane</keyword>
<dbReference type="InterPro" id="IPR058781">
    <property type="entry name" value="HH_AprE-like"/>
</dbReference>
<dbReference type="PANTHER" id="PTHR30386:SF17">
    <property type="entry name" value="ALKALINE PROTEASE SECRETION PROTEIN APRE"/>
    <property type="match status" value="1"/>
</dbReference>
<evidence type="ECO:0000256" key="5">
    <source>
        <dbReference type="ARBA" id="ARBA00022519"/>
    </source>
</evidence>
<sequence length="445" mass="47819">MKLDFLSQGGGGGAGSSLPRDAIERRMRQLDIRPLDHADRSIKFGLIAAGVFLLIFLAFATLAPISAAAIASGEVTVSGDKIVVQPVTGGIVTQVLVREGQTVRAGQALVRLNGVRSGAQLIQAQARRDSLRALEARLIAERDGRDVLLFPADLTGRAADPQVAKALTTQQRIFAQHLAVLGADRDTSTQDLVAARATVEASSKQLALISDELEDYRMLYRKGFARKTTIRSLERTQAQLRADTVAGAATVRKAEIAAARVSDAQGLDLASQLGQVQDQLAQVSPQLDVTRYMADQDVIRAPAAGKVSGVTEMGPGMVVGGGKTLMEIVPTGRSLIVEVRVKPQDIDDVRIGQEATVRFSSVNPHGRTAFKGRVMTLSPARIEQGGQSYYKAQVYLDDPETLQREGLALQPGIPASVNIKTQERTLFDYLIAPLSDAFSRSMREE</sequence>
<gene>
    <name evidence="12" type="ORF">RZN05_11795</name>
</gene>
<accession>A0ABU3Y8E6</accession>
<feature type="domain" description="AprE-like beta-barrel" evidence="11">
    <location>
        <begin position="335"/>
        <end position="422"/>
    </location>
</feature>
<dbReference type="InterPro" id="IPR010129">
    <property type="entry name" value="T1SS_HlyD"/>
</dbReference>
<feature type="domain" description="AprE-like long alpha-helical hairpin" evidence="10">
    <location>
        <begin position="118"/>
        <end position="289"/>
    </location>
</feature>
<dbReference type="Proteomes" id="UP001273531">
    <property type="component" value="Unassembled WGS sequence"/>
</dbReference>
<evidence type="ECO:0000256" key="6">
    <source>
        <dbReference type="ARBA" id="ARBA00022692"/>
    </source>
</evidence>
<feature type="transmembrane region" description="Helical" evidence="9">
    <location>
        <begin position="44"/>
        <end position="65"/>
    </location>
</feature>
<evidence type="ECO:0000256" key="7">
    <source>
        <dbReference type="ARBA" id="ARBA00022989"/>
    </source>
</evidence>
<evidence type="ECO:0000313" key="13">
    <source>
        <dbReference type="Proteomes" id="UP001273531"/>
    </source>
</evidence>
<evidence type="ECO:0000259" key="11">
    <source>
        <dbReference type="Pfam" id="PF26002"/>
    </source>
</evidence>
<dbReference type="SUPFAM" id="SSF111369">
    <property type="entry name" value="HlyD-like secretion proteins"/>
    <property type="match status" value="1"/>
</dbReference>
<evidence type="ECO:0000256" key="9">
    <source>
        <dbReference type="RuleBase" id="RU365093"/>
    </source>
</evidence>
<keyword evidence="13" id="KW-1185">Reference proteome</keyword>
<keyword evidence="5 9" id="KW-0997">Cell inner membrane</keyword>
<evidence type="ECO:0000256" key="2">
    <source>
        <dbReference type="ARBA" id="ARBA00009477"/>
    </source>
</evidence>
<evidence type="ECO:0000256" key="3">
    <source>
        <dbReference type="ARBA" id="ARBA00022448"/>
    </source>
</evidence>
<comment type="similarity">
    <text evidence="2 9">Belongs to the membrane fusion protein (MFP) (TC 8.A.1) family.</text>
</comment>
<comment type="subcellular location">
    <subcellularLocation>
        <location evidence="1 9">Cell inner membrane</location>
        <topology evidence="1 9">Single-pass membrane protein</topology>
    </subcellularLocation>
</comment>
<keyword evidence="8 9" id="KW-0472">Membrane</keyword>
<dbReference type="Gene3D" id="2.40.50.100">
    <property type="match status" value="1"/>
</dbReference>
<dbReference type="Pfam" id="PF26002">
    <property type="entry name" value="Beta-barrel_AprE"/>
    <property type="match status" value="1"/>
</dbReference>
<evidence type="ECO:0000256" key="8">
    <source>
        <dbReference type="ARBA" id="ARBA00023136"/>
    </source>
</evidence>
<dbReference type="RefSeq" id="WP_317226801.1">
    <property type="nucleotide sequence ID" value="NZ_JAWJEJ010000001.1"/>
</dbReference>
<dbReference type="Pfam" id="PF25994">
    <property type="entry name" value="HH_AprE"/>
    <property type="match status" value="1"/>
</dbReference>
<evidence type="ECO:0000313" key="12">
    <source>
        <dbReference type="EMBL" id="MDV3457670.1"/>
    </source>
</evidence>
<dbReference type="InterPro" id="IPR050739">
    <property type="entry name" value="MFP"/>
</dbReference>
<dbReference type="Gene3D" id="2.40.30.170">
    <property type="match status" value="1"/>
</dbReference>
<evidence type="ECO:0000256" key="1">
    <source>
        <dbReference type="ARBA" id="ARBA00004377"/>
    </source>
</evidence>